<dbReference type="STRING" id="1146883.BLASA_2800"/>
<evidence type="ECO:0000313" key="5">
    <source>
        <dbReference type="Proteomes" id="UP000007517"/>
    </source>
</evidence>
<dbReference type="EMBL" id="FO117623">
    <property type="protein sequence ID" value="CCG03671.1"/>
    <property type="molecule type" value="Genomic_DNA"/>
</dbReference>
<dbReference type="Gene3D" id="1.10.3290.10">
    <property type="entry name" value="Fido-like domain"/>
    <property type="match status" value="1"/>
</dbReference>
<proteinExistence type="predicted"/>
<evidence type="ECO:0000256" key="2">
    <source>
        <dbReference type="PIRSR" id="PIRSR640198-2"/>
    </source>
</evidence>
<dbReference type="InterPro" id="IPR040198">
    <property type="entry name" value="Fido_containing"/>
</dbReference>
<dbReference type="SUPFAM" id="SSF140931">
    <property type="entry name" value="Fic-like"/>
    <property type="match status" value="1"/>
</dbReference>
<feature type="domain" description="Fido" evidence="3">
    <location>
        <begin position="118"/>
        <end position="269"/>
    </location>
</feature>
<keyword evidence="2" id="KW-0067">ATP-binding</keyword>
<dbReference type="InterPro" id="IPR003812">
    <property type="entry name" value="Fido"/>
</dbReference>
<feature type="active site" evidence="1">
    <location>
        <position position="207"/>
    </location>
</feature>
<dbReference type="HOGENOM" id="CLU_047250_1_0_11"/>
<organism evidence="4 5">
    <name type="scientific">Blastococcus saxobsidens (strain DD2)</name>
    <dbReference type="NCBI Taxonomy" id="1146883"/>
    <lineage>
        <taxon>Bacteria</taxon>
        <taxon>Bacillati</taxon>
        <taxon>Actinomycetota</taxon>
        <taxon>Actinomycetes</taxon>
        <taxon>Geodermatophilales</taxon>
        <taxon>Geodermatophilaceae</taxon>
        <taxon>Blastococcus</taxon>
    </lineage>
</organism>
<evidence type="ECO:0000313" key="4">
    <source>
        <dbReference type="EMBL" id="CCG03671.1"/>
    </source>
</evidence>
<reference evidence="4 5" key="1">
    <citation type="journal article" date="2012" name="J. Bacteriol.">
        <title>Genome Sequence of Blastococcus saxobsidens DD2, a Stone-Inhabiting Bacterium.</title>
        <authorList>
            <person name="Chouaia B."/>
            <person name="Crotti E."/>
            <person name="Brusetti L."/>
            <person name="Daffonchio D."/>
            <person name="Essoussi I."/>
            <person name="Nouioui I."/>
            <person name="Sbissi I."/>
            <person name="Ghodhbane-Gtari F."/>
            <person name="Gtari M."/>
            <person name="Vacherie B."/>
            <person name="Barbe V."/>
            <person name="Medigue C."/>
            <person name="Gury J."/>
            <person name="Pujic P."/>
            <person name="Normand P."/>
        </authorList>
    </citation>
    <scope>NUCLEOTIDE SEQUENCE [LARGE SCALE GENOMIC DNA]</scope>
    <source>
        <strain evidence="4 5">DD2</strain>
    </source>
</reference>
<keyword evidence="5" id="KW-1185">Reference proteome</keyword>
<dbReference type="AlphaFoldDB" id="H6RKQ5"/>
<accession>H6RKQ5</accession>
<evidence type="ECO:0000256" key="1">
    <source>
        <dbReference type="PIRSR" id="PIRSR640198-1"/>
    </source>
</evidence>
<keyword evidence="2" id="KW-0547">Nucleotide-binding</keyword>
<dbReference type="KEGG" id="bsd:BLASA_2800"/>
<dbReference type="RefSeq" id="WP_014376554.1">
    <property type="nucleotide sequence ID" value="NC_016943.1"/>
</dbReference>
<dbReference type="PANTHER" id="PTHR13504">
    <property type="entry name" value="FIDO DOMAIN-CONTAINING PROTEIN DDB_G0283145"/>
    <property type="match status" value="1"/>
</dbReference>
<dbReference type="Pfam" id="PF02661">
    <property type="entry name" value="Fic"/>
    <property type="match status" value="1"/>
</dbReference>
<dbReference type="PROSITE" id="PS51459">
    <property type="entry name" value="FIDO"/>
    <property type="match status" value="1"/>
</dbReference>
<evidence type="ECO:0000259" key="3">
    <source>
        <dbReference type="PROSITE" id="PS51459"/>
    </source>
</evidence>
<dbReference type="PANTHER" id="PTHR13504:SF38">
    <property type="entry name" value="FIDO DOMAIN-CONTAINING PROTEIN"/>
    <property type="match status" value="1"/>
</dbReference>
<gene>
    <name evidence="4" type="ordered locus">BLASA_2800</name>
</gene>
<reference evidence="5" key="2">
    <citation type="submission" date="2012-02" db="EMBL/GenBank/DDBJ databases">
        <title>Complete genome sequence of Blastococcus saxobsidens strain DD2.</title>
        <authorList>
            <person name="Genoscope."/>
        </authorList>
    </citation>
    <scope>NUCLEOTIDE SEQUENCE [LARGE SCALE GENOMIC DNA]</scope>
    <source>
        <strain evidence="5">DD2</strain>
    </source>
</reference>
<dbReference type="eggNOG" id="COG3177">
    <property type="taxonomic scope" value="Bacteria"/>
</dbReference>
<sequence length="391" mass="40940">MEVPVVWRGRRVHAFVPQLLADRDLSLDHQAASRCGAAGTSVDRGAEALPDDYAPLARLLLRAEGVASSYIEGVAAPVVDVILAEHAGPGGHTPAAWVAANLAATEQAIVHAGGTERLTVEELCRWHAALMAGSPTPAQHVGRLREEQGWIGGTSPLDAHLVTPPPGELAGLLEDLVVFVNDAGISRSAVDPIAAAAIAHAQFEVIHPFADGNGRIGRVLVSWLLTRRLRLLTPPPVSVHLAADVGGYTAGLTQYRFGQTSAWVTWFADAVSGAGRAQSELVGAVDRIRAGWQTKLAAHGRARALRADAAAWRVLALLPRHLVLTAPVVSEALGVTGKAAREALRTLADVGVLTAYDSASGTIGSPGRGRPARLYVSEELLGLAGSSPLRR</sequence>
<dbReference type="eggNOG" id="COG2345">
    <property type="taxonomic scope" value="Bacteria"/>
</dbReference>
<dbReference type="GO" id="GO:0005524">
    <property type="term" value="F:ATP binding"/>
    <property type="evidence" value="ECO:0007669"/>
    <property type="project" value="UniProtKB-KW"/>
</dbReference>
<dbReference type="Proteomes" id="UP000007517">
    <property type="component" value="Chromosome"/>
</dbReference>
<feature type="binding site" evidence="2">
    <location>
        <begin position="211"/>
        <end position="218"/>
    </location>
    <ligand>
        <name>ATP</name>
        <dbReference type="ChEBI" id="CHEBI:30616"/>
    </ligand>
</feature>
<dbReference type="InterPro" id="IPR036597">
    <property type="entry name" value="Fido-like_dom_sf"/>
</dbReference>
<dbReference type="OrthoDB" id="9813719at2"/>
<name>H6RKQ5_BLASD</name>
<protein>
    <recommendedName>
        <fullName evidence="3">Fido domain-containing protein</fullName>
    </recommendedName>
</protein>